<dbReference type="Gene3D" id="2.40.10.10">
    <property type="entry name" value="Trypsin-like serine proteases"/>
    <property type="match status" value="2"/>
</dbReference>
<gene>
    <name evidence="6" type="ORF">GCM10009741_72340</name>
</gene>
<evidence type="ECO:0000313" key="6">
    <source>
        <dbReference type="EMBL" id="GAA1557149.1"/>
    </source>
</evidence>
<dbReference type="PIRSF" id="PIRSF001134">
    <property type="entry name" value="Streptogrisin"/>
    <property type="match status" value="1"/>
</dbReference>
<keyword evidence="4" id="KW-0720">Serine protease</keyword>
<dbReference type="RefSeq" id="WP_344182711.1">
    <property type="nucleotide sequence ID" value="NZ_BAAANC010000004.1"/>
</dbReference>
<evidence type="ECO:0000256" key="4">
    <source>
        <dbReference type="ARBA" id="ARBA00022825"/>
    </source>
</evidence>
<evidence type="ECO:0000256" key="1">
    <source>
        <dbReference type="ARBA" id="ARBA00007664"/>
    </source>
</evidence>
<dbReference type="InterPro" id="IPR043504">
    <property type="entry name" value="Peptidase_S1_PA_chymotrypsin"/>
</dbReference>
<dbReference type="EMBL" id="BAAANC010000004">
    <property type="protein sequence ID" value="GAA1557149.1"/>
    <property type="molecule type" value="Genomic_DNA"/>
</dbReference>
<sequence length="421" mass="42526">MSFVSPPDQSRPRQFRKTLAGAALALGLGAAALAPIQVASSAPISEPTDGVYDVLGKSWGVSASDAKLRLDAEQTKAAGLEAAQAQLAKASRAAKAEPGLDGAFFDSARRLVVNVHTTQAAETAKAHGLSPRTVARGEKALTALQTKVQALADKSGSAQVQSIGADLPSDTLQVVLQPGKQSAKTVALVKQLKAVPGVAVSTNSTTLAMTADVIGGQIMDLVPGTNCSLGFPGTLSNGNNVLLSAGHCVEGNPDVLNAGGTHLGKGIASRFRTGQPSVDMGLMDIDSEDVGRGYIDNRNGTTTRVTGSSKAPVGSTICKAGNTTGWTCGTITQYNLTVNYGGAGGSVTRTSGLARSTVCTEGGDSGGAYISGTVAQGMTSGGPSDGHDCGFNQGGNATGSYSFYQPVVDAANYYGVTLTRG</sequence>
<keyword evidence="2" id="KW-0645">Protease</keyword>
<reference evidence="6 7" key="1">
    <citation type="journal article" date="2019" name="Int. J. Syst. Evol. Microbiol.">
        <title>The Global Catalogue of Microorganisms (GCM) 10K type strain sequencing project: providing services to taxonomists for standard genome sequencing and annotation.</title>
        <authorList>
            <consortium name="The Broad Institute Genomics Platform"/>
            <consortium name="The Broad Institute Genome Sequencing Center for Infectious Disease"/>
            <person name="Wu L."/>
            <person name="Ma J."/>
        </authorList>
    </citation>
    <scope>NUCLEOTIDE SEQUENCE [LARGE SCALE GENOMIC DNA]</scope>
    <source>
        <strain evidence="6 7">JCM 14303</strain>
    </source>
</reference>
<name>A0ABN2CIV4_9ACTN</name>
<comment type="caution">
    <text evidence="6">The sequence shown here is derived from an EMBL/GenBank/DDBJ whole genome shotgun (WGS) entry which is preliminary data.</text>
</comment>
<organism evidence="6 7">
    <name type="scientific">Kribbella lupini</name>
    <dbReference type="NCBI Taxonomy" id="291602"/>
    <lineage>
        <taxon>Bacteria</taxon>
        <taxon>Bacillati</taxon>
        <taxon>Actinomycetota</taxon>
        <taxon>Actinomycetes</taxon>
        <taxon>Propionibacteriales</taxon>
        <taxon>Kribbellaceae</taxon>
        <taxon>Kribbella</taxon>
    </lineage>
</organism>
<keyword evidence="5" id="KW-1015">Disulfide bond</keyword>
<evidence type="ECO:0000256" key="3">
    <source>
        <dbReference type="ARBA" id="ARBA00022801"/>
    </source>
</evidence>
<dbReference type="PROSITE" id="PS51318">
    <property type="entry name" value="TAT"/>
    <property type="match status" value="1"/>
</dbReference>
<dbReference type="InterPro" id="IPR001316">
    <property type="entry name" value="Pept_S1A_streptogrisin"/>
</dbReference>
<evidence type="ECO:0000313" key="7">
    <source>
        <dbReference type="Proteomes" id="UP001500363"/>
    </source>
</evidence>
<evidence type="ECO:0000256" key="2">
    <source>
        <dbReference type="ARBA" id="ARBA00022670"/>
    </source>
</evidence>
<keyword evidence="7" id="KW-1185">Reference proteome</keyword>
<dbReference type="PRINTS" id="PR00861">
    <property type="entry name" value="ALYTICPTASE"/>
</dbReference>
<dbReference type="SUPFAM" id="SSF50494">
    <property type="entry name" value="Trypsin-like serine proteases"/>
    <property type="match status" value="1"/>
</dbReference>
<protein>
    <submittedName>
        <fullName evidence="6">S1 family peptidase</fullName>
    </submittedName>
</protein>
<dbReference type="CDD" id="cd21112">
    <property type="entry name" value="alphaLP-like"/>
    <property type="match status" value="1"/>
</dbReference>
<evidence type="ECO:0000256" key="5">
    <source>
        <dbReference type="ARBA" id="ARBA00023157"/>
    </source>
</evidence>
<dbReference type="Proteomes" id="UP001500363">
    <property type="component" value="Unassembled WGS sequence"/>
</dbReference>
<keyword evidence="3" id="KW-0378">Hydrolase</keyword>
<accession>A0ABN2CIV4</accession>
<dbReference type="InterPro" id="IPR009003">
    <property type="entry name" value="Peptidase_S1_PA"/>
</dbReference>
<comment type="similarity">
    <text evidence="1">Belongs to the peptidase S1 family.</text>
</comment>
<proteinExistence type="inferred from homology"/>
<dbReference type="InterPro" id="IPR006311">
    <property type="entry name" value="TAT_signal"/>
</dbReference>